<accession>A0A3E3DVA5</accession>
<name>A0A3E3DVA5_9FIRM</name>
<dbReference type="AlphaFoldDB" id="A0A3E3DVA5"/>
<dbReference type="InterPro" id="IPR013762">
    <property type="entry name" value="Integrase-like_cat_sf"/>
</dbReference>
<keyword evidence="1" id="KW-0233">DNA recombination</keyword>
<evidence type="ECO:0000313" key="3">
    <source>
        <dbReference type="EMBL" id="RGD73143.1"/>
    </source>
</evidence>
<dbReference type="InterPro" id="IPR011010">
    <property type="entry name" value="DNA_brk_join_enz"/>
</dbReference>
<dbReference type="SUPFAM" id="SSF56349">
    <property type="entry name" value="DNA breaking-rejoining enzymes"/>
    <property type="match status" value="1"/>
</dbReference>
<dbReference type="Pfam" id="PF00589">
    <property type="entry name" value="Phage_integrase"/>
    <property type="match status" value="1"/>
</dbReference>
<dbReference type="GO" id="GO:0003677">
    <property type="term" value="F:DNA binding"/>
    <property type="evidence" value="ECO:0007669"/>
    <property type="project" value="InterPro"/>
</dbReference>
<evidence type="ECO:0000259" key="2">
    <source>
        <dbReference type="PROSITE" id="PS51898"/>
    </source>
</evidence>
<organism evidence="3 4">
    <name type="scientific">Faecalicoccus pleomorphus</name>
    <dbReference type="NCBI Taxonomy" id="1323"/>
    <lineage>
        <taxon>Bacteria</taxon>
        <taxon>Bacillati</taxon>
        <taxon>Bacillota</taxon>
        <taxon>Erysipelotrichia</taxon>
        <taxon>Erysipelotrichales</taxon>
        <taxon>Erysipelotrichaceae</taxon>
        <taxon>Faecalicoccus</taxon>
    </lineage>
</organism>
<dbReference type="Gene3D" id="1.10.443.10">
    <property type="entry name" value="Intergrase catalytic core"/>
    <property type="match status" value="1"/>
</dbReference>
<feature type="domain" description="Tyr recombinase" evidence="2">
    <location>
        <begin position="1"/>
        <end position="49"/>
    </location>
</feature>
<dbReference type="GO" id="GO:0006310">
    <property type="term" value="P:DNA recombination"/>
    <property type="evidence" value="ECO:0007669"/>
    <property type="project" value="UniProtKB-KW"/>
</dbReference>
<evidence type="ECO:0000313" key="4">
    <source>
        <dbReference type="Proteomes" id="UP000260721"/>
    </source>
</evidence>
<reference evidence="3 4" key="1">
    <citation type="submission" date="2018-08" db="EMBL/GenBank/DDBJ databases">
        <title>A genome reference for cultivated species of the human gut microbiota.</title>
        <authorList>
            <person name="Zou Y."/>
            <person name="Xue W."/>
            <person name="Luo G."/>
        </authorList>
    </citation>
    <scope>NUCLEOTIDE SEQUENCE [LARGE SCALE GENOMIC DNA]</scope>
    <source>
        <strain evidence="3 4">TF08-11</strain>
    </source>
</reference>
<evidence type="ECO:0000256" key="1">
    <source>
        <dbReference type="ARBA" id="ARBA00023172"/>
    </source>
</evidence>
<dbReference type="GO" id="GO:0015074">
    <property type="term" value="P:DNA integration"/>
    <property type="evidence" value="ECO:0007669"/>
    <property type="project" value="InterPro"/>
</dbReference>
<comment type="caution">
    <text evidence="3">The sequence shown here is derived from an EMBL/GenBank/DDBJ whole genome shotgun (WGS) entry which is preliminary data.</text>
</comment>
<proteinExistence type="predicted"/>
<dbReference type="EMBL" id="QUSK01000034">
    <property type="protein sequence ID" value="RGD73143.1"/>
    <property type="molecule type" value="Genomic_DNA"/>
</dbReference>
<gene>
    <name evidence="3" type="ORF">DXC78_11720</name>
</gene>
<dbReference type="Proteomes" id="UP000260721">
    <property type="component" value="Unassembled WGS sequence"/>
</dbReference>
<sequence>MLRHSHASNLICSGCNIVAVSKRLGHENVEITLETYTHLIPKKEDEAMCIVERFSQNLLKQL</sequence>
<dbReference type="PROSITE" id="PS51898">
    <property type="entry name" value="TYR_RECOMBINASE"/>
    <property type="match status" value="1"/>
</dbReference>
<protein>
    <recommendedName>
        <fullName evidence="2">Tyr recombinase domain-containing protein</fullName>
    </recommendedName>
</protein>
<dbReference type="InterPro" id="IPR002104">
    <property type="entry name" value="Integrase_catalytic"/>
</dbReference>